<protein>
    <recommendedName>
        <fullName evidence="3">Malectin domain-containing protein</fullName>
    </recommendedName>
</protein>
<reference evidence="1 2" key="1">
    <citation type="journal article" date="2013" name="Proc. Natl. Acad. Sci. U.S.A.">
        <title>Fine-scale variation in meiotic recombination in Mimulus inferred from population shotgun sequencing.</title>
        <authorList>
            <person name="Hellsten U."/>
            <person name="Wright K.M."/>
            <person name="Jenkins J."/>
            <person name="Shu S."/>
            <person name="Yuan Y."/>
            <person name="Wessler S.R."/>
            <person name="Schmutz J."/>
            <person name="Willis J.H."/>
            <person name="Rokhsar D.S."/>
        </authorList>
    </citation>
    <scope>NUCLEOTIDE SEQUENCE [LARGE SCALE GENOMIC DNA]</scope>
    <source>
        <strain evidence="2">cv. DUN x IM62</strain>
    </source>
</reference>
<dbReference type="PANTHER" id="PTHR34590">
    <property type="entry name" value="OS03G0124300 PROTEIN-RELATED"/>
    <property type="match status" value="1"/>
</dbReference>
<dbReference type="GO" id="GO:0004714">
    <property type="term" value="F:transmembrane receptor protein tyrosine kinase activity"/>
    <property type="evidence" value="ECO:0007669"/>
    <property type="project" value="InterPro"/>
</dbReference>
<accession>A0A022Q6S9</accession>
<dbReference type="Gene3D" id="2.60.120.430">
    <property type="entry name" value="Galactose-binding lectin"/>
    <property type="match status" value="1"/>
</dbReference>
<evidence type="ECO:0008006" key="3">
    <source>
        <dbReference type="Google" id="ProtNLM"/>
    </source>
</evidence>
<dbReference type="STRING" id="4155.A0A022Q6S9"/>
<organism evidence="1 2">
    <name type="scientific">Erythranthe guttata</name>
    <name type="common">Yellow monkey flower</name>
    <name type="synonym">Mimulus guttatus</name>
    <dbReference type="NCBI Taxonomy" id="4155"/>
    <lineage>
        <taxon>Eukaryota</taxon>
        <taxon>Viridiplantae</taxon>
        <taxon>Streptophyta</taxon>
        <taxon>Embryophyta</taxon>
        <taxon>Tracheophyta</taxon>
        <taxon>Spermatophyta</taxon>
        <taxon>Magnoliopsida</taxon>
        <taxon>eudicotyledons</taxon>
        <taxon>Gunneridae</taxon>
        <taxon>Pentapetalae</taxon>
        <taxon>asterids</taxon>
        <taxon>lamiids</taxon>
        <taxon>Lamiales</taxon>
        <taxon>Phrymaceae</taxon>
        <taxon>Erythranthe</taxon>
    </lineage>
</organism>
<dbReference type="AlphaFoldDB" id="A0A022Q6S9"/>
<sequence>MTVTMLSHLRNFYTITLNTFVATSSNPTDHSTGDVSVDCGSSATSAAQDGREWRGDAHPKLYSSLKIRGSSTASTVVLNPGQKIIRLHFNPALYKGFERLKDLFDVEAGPFTLLSNFSASLTANALGVNSFVKEFCVNIQKSCILKEYGCGDNRRKYLHLKWGLHGDDERAQRRG</sequence>
<dbReference type="EMBL" id="KI632211">
    <property type="protein sequence ID" value="EYU22230.1"/>
    <property type="molecule type" value="Genomic_DNA"/>
</dbReference>
<evidence type="ECO:0000313" key="1">
    <source>
        <dbReference type="EMBL" id="EYU22230.1"/>
    </source>
</evidence>
<evidence type="ECO:0000313" key="2">
    <source>
        <dbReference type="Proteomes" id="UP000030748"/>
    </source>
</evidence>
<dbReference type="InterPro" id="IPR045272">
    <property type="entry name" value="ANXUR1/2-like"/>
</dbReference>
<name>A0A022Q6S9_ERYGU</name>
<dbReference type="Proteomes" id="UP000030748">
    <property type="component" value="Unassembled WGS sequence"/>
</dbReference>
<proteinExistence type="predicted"/>
<keyword evidence="2" id="KW-1185">Reference proteome</keyword>
<gene>
    <name evidence="1" type="ORF">MIMGU_mgv1a024380mg</name>
</gene>